<dbReference type="EMBL" id="CP101471">
    <property type="protein sequence ID" value="UTT54753.1"/>
    <property type="molecule type" value="Genomic_DNA"/>
</dbReference>
<accession>A0ACD4BBB0</accession>
<keyword evidence="2" id="KW-1185">Reference proteome</keyword>
<organism evidence="1 2">
    <name type="scientific">Microbacterium maritypicum</name>
    <name type="common">Microbacterium liquefaciens</name>
    <dbReference type="NCBI Taxonomy" id="33918"/>
    <lineage>
        <taxon>Bacteria</taxon>
        <taxon>Bacillati</taxon>
        <taxon>Actinomycetota</taxon>
        <taxon>Actinomycetes</taxon>
        <taxon>Micrococcales</taxon>
        <taxon>Microbacteriaceae</taxon>
        <taxon>Microbacterium</taxon>
    </lineage>
</organism>
<proteinExistence type="predicted"/>
<reference evidence="1" key="1">
    <citation type="submission" date="2022-07" db="EMBL/GenBank/DDBJ databases">
        <title>Complete genome of DND4.</title>
        <authorList>
            <person name="Cao G."/>
        </authorList>
    </citation>
    <scope>NUCLEOTIDE SEQUENCE</scope>
    <source>
        <strain evidence="1">DND4</strain>
    </source>
</reference>
<evidence type="ECO:0000313" key="2">
    <source>
        <dbReference type="Proteomes" id="UP001060245"/>
    </source>
</evidence>
<sequence>MNPLVVVGVCTPERRSYAAELAQGIGGHLIALVEPTPGRGPQHIMLSPERPSLPQSTSPLVVDVDSELDLPHLALANAPRSSVICVIDALHFSHDLGDGRPLSEVAVEGDDRGDFGSRARRAVSHVESATLVSFVNWETVPTAELSLLMAITSHLNPTARARLSRGPVEDLRASLDGGCEPLPLLERAGWVHALNDEHDPHMTDPRVTTLRYEQPRPLHPGRLAAALDDIDSGRWGIVLRSAGFCRLATRLGILARWDHVGSAIWIDPQSTGQEDATTAQDLALTGLDLDHEGIRLALDSAAVDDDELIAGPHAWRRFTDPLPTWPAIVEEHP</sequence>
<dbReference type="Proteomes" id="UP001060245">
    <property type="component" value="Chromosome"/>
</dbReference>
<gene>
    <name evidence="1" type="ORF">NMQ05_05025</name>
</gene>
<protein>
    <submittedName>
        <fullName evidence="1">GTP-binding protein</fullName>
    </submittedName>
</protein>
<name>A0ACD4BBB0_MICMQ</name>
<evidence type="ECO:0000313" key="1">
    <source>
        <dbReference type="EMBL" id="UTT54753.1"/>
    </source>
</evidence>